<feature type="region of interest" description="Disordered" evidence="1">
    <location>
        <begin position="30"/>
        <end position="51"/>
    </location>
</feature>
<gene>
    <name evidence="2" type="ORF">SLS63_011999</name>
</gene>
<organism evidence="2 3">
    <name type="scientific">Diaporthe eres</name>
    <name type="common">Phomopsis oblonga</name>
    <dbReference type="NCBI Taxonomy" id="83184"/>
    <lineage>
        <taxon>Eukaryota</taxon>
        <taxon>Fungi</taxon>
        <taxon>Dikarya</taxon>
        <taxon>Ascomycota</taxon>
        <taxon>Pezizomycotina</taxon>
        <taxon>Sordariomycetes</taxon>
        <taxon>Sordariomycetidae</taxon>
        <taxon>Diaporthales</taxon>
        <taxon>Diaporthaceae</taxon>
        <taxon>Diaporthe</taxon>
        <taxon>Diaporthe eres species complex</taxon>
    </lineage>
</organism>
<evidence type="ECO:0000313" key="2">
    <source>
        <dbReference type="EMBL" id="KAK7713684.1"/>
    </source>
</evidence>
<reference evidence="2 3" key="1">
    <citation type="submission" date="2024-02" db="EMBL/GenBank/DDBJ databases">
        <title>De novo assembly and annotation of 12 fungi associated with fruit tree decline syndrome in Ontario, Canada.</title>
        <authorList>
            <person name="Sulman M."/>
            <person name="Ellouze W."/>
            <person name="Ilyukhin E."/>
        </authorList>
    </citation>
    <scope>NUCLEOTIDE SEQUENCE [LARGE SCALE GENOMIC DNA]</scope>
    <source>
        <strain evidence="2 3">M169</strain>
    </source>
</reference>
<proteinExistence type="predicted"/>
<evidence type="ECO:0000256" key="1">
    <source>
        <dbReference type="SAM" id="MobiDB-lite"/>
    </source>
</evidence>
<keyword evidence="3" id="KW-1185">Reference proteome</keyword>
<evidence type="ECO:0008006" key="4">
    <source>
        <dbReference type="Google" id="ProtNLM"/>
    </source>
</evidence>
<sequence>MPINGKWARYGRPTSPEEVLIGPFEWIQDVGDDGKNTKSSPAKVRKPRQGSSYFTRERLLIKRQFTPQDNVTAKAAVETTRHAGLGKIHRTREAKPS</sequence>
<dbReference type="Proteomes" id="UP001430848">
    <property type="component" value="Unassembled WGS sequence"/>
</dbReference>
<dbReference type="EMBL" id="JAKNSF020000124">
    <property type="protein sequence ID" value="KAK7713684.1"/>
    <property type="molecule type" value="Genomic_DNA"/>
</dbReference>
<protein>
    <recommendedName>
        <fullName evidence="4">Transposase</fullName>
    </recommendedName>
</protein>
<name>A0ABR1NSE3_DIAER</name>
<accession>A0ABR1NSE3</accession>
<comment type="caution">
    <text evidence="2">The sequence shown here is derived from an EMBL/GenBank/DDBJ whole genome shotgun (WGS) entry which is preliminary data.</text>
</comment>
<evidence type="ECO:0000313" key="3">
    <source>
        <dbReference type="Proteomes" id="UP001430848"/>
    </source>
</evidence>